<keyword evidence="1" id="KW-1133">Transmembrane helix</keyword>
<dbReference type="EMBL" id="AP014945">
    <property type="protein sequence ID" value="BAU23414.1"/>
    <property type="molecule type" value="Genomic_DNA"/>
</dbReference>
<protein>
    <recommendedName>
        <fullName evidence="4">DUF1634 domain-containing protein</fullName>
    </recommendedName>
</protein>
<proteinExistence type="predicted"/>
<feature type="transmembrane region" description="Helical" evidence="1">
    <location>
        <begin position="114"/>
        <end position="133"/>
    </location>
</feature>
<gene>
    <name evidence="2" type="ORF">THC_1030</name>
</gene>
<keyword evidence="3" id="KW-1185">Reference proteome</keyword>
<feature type="transmembrane region" description="Helical" evidence="1">
    <location>
        <begin position="12"/>
        <end position="41"/>
    </location>
</feature>
<evidence type="ECO:0008006" key="4">
    <source>
        <dbReference type="Google" id="ProtNLM"/>
    </source>
</evidence>
<reference evidence="3" key="2">
    <citation type="journal article" date="2016" name="Int. J. Syst. Evol. Microbiol.">
        <title>Caldimicrobium thiodismutans sp. nov., a sulfur-disproportionating bacterium isolated from a hot spring.</title>
        <authorList>
            <person name="Kojima H."/>
            <person name="Umezawa K."/>
            <person name="Fukui M."/>
        </authorList>
    </citation>
    <scope>NUCLEOTIDE SEQUENCE [LARGE SCALE GENOMIC DNA]</scope>
    <source>
        <strain evidence="3">TF1</strain>
    </source>
</reference>
<reference evidence="2 3" key="1">
    <citation type="journal article" date="2016" name="Int. J. Syst. Evol. Microbiol.">
        <title>Caldimicrobium thiodismutans sp. nov., a sulfur-disproportionating bacterium isolated from a hot spring, and emended description of the genus Caldimicrobium.</title>
        <authorList>
            <person name="Kojima H."/>
            <person name="Umezawa K."/>
            <person name="Fukui M."/>
        </authorList>
    </citation>
    <scope>NUCLEOTIDE SEQUENCE [LARGE SCALE GENOMIC DNA]</scope>
    <source>
        <strain evidence="2 3">TF1</strain>
    </source>
</reference>
<evidence type="ECO:0000313" key="3">
    <source>
        <dbReference type="Proteomes" id="UP000068196"/>
    </source>
</evidence>
<keyword evidence="1" id="KW-0472">Membrane</keyword>
<dbReference type="AlphaFoldDB" id="A0A0U4N2C2"/>
<dbReference type="RefSeq" id="WP_068514297.1">
    <property type="nucleotide sequence ID" value="NZ_AP014945.1"/>
</dbReference>
<dbReference type="KEGG" id="cthi:THC_1030"/>
<evidence type="ECO:0000256" key="1">
    <source>
        <dbReference type="SAM" id="Phobius"/>
    </source>
</evidence>
<sequence>MAKEIKPSEEQLSYAALLDIGMKLGLIGIVITFAIYVFGIFSPYLPVEDLPQYWKLNVHKYLEVTRIQSGWAWITLLHKGDFLNFLPIAFLSALSIICYIRILPIFLKKKESIYAFLALLQVLILLLAASGILKVGGH</sequence>
<accession>A0A0U4N2C2</accession>
<feature type="transmembrane region" description="Helical" evidence="1">
    <location>
        <begin position="82"/>
        <end position="102"/>
    </location>
</feature>
<dbReference type="PATRIC" id="fig|1653476.3.peg.1078"/>
<evidence type="ECO:0000313" key="2">
    <source>
        <dbReference type="EMBL" id="BAU23414.1"/>
    </source>
</evidence>
<name>A0A0U4N2C2_9BACT</name>
<organism evidence="2 3">
    <name type="scientific">Caldimicrobium thiodismutans</name>
    <dbReference type="NCBI Taxonomy" id="1653476"/>
    <lineage>
        <taxon>Bacteria</taxon>
        <taxon>Pseudomonadati</taxon>
        <taxon>Thermodesulfobacteriota</taxon>
        <taxon>Thermodesulfobacteria</taxon>
        <taxon>Thermodesulfobacteriales</taxon>
        <taxon>Thermodesulfobacteriaceae</taxon>
        <taxon>Caldimicrobium</taxon>
    </lineage>
</organism>
<keyword evidence="1" id="KW-0812">Transmembrane</keyword>
<dbReference type="OrthoDB" id="9791302at2"/>
<dbReference type="Proteomes" id="UP000068196">
    <property type="component" value="Chromosome"/>
</dbReference>